<name>A0AAN6XJE7_9PEZI</name>
<evidence type="ECO:0000313" key="1">
    <source>
        <dbReference type="EMBL" id="KAK4201555.1"/>
    </source>
</evidence>
<comment type="caution">
    <text evidence="1">The sequence shown here is derived from an EMBL/GenBank/DDBJ whole genome shotgun (WGS) entry which is preliminary data.</text>
</comment>
<dbReference type="Proteomes" id="UP001303160">
    <property type="component" value="Unassembled WGS sequence"/>
</dbReference>
<keyword evidence="2" id="KW-1185">Reference proteome</keyword>
<sequence length="169" mass="18972">MSSHNKSKPSWSHQIEVRVFSSLDWSTGKFSYYLAPIPLSSDFSGTRREVKAIKKIEEHLTAMQISLDGFQIVDGEVVALPPSSIQGFLKVLGLDGDGEIEEESEAQLQDGDVPQFWHGYVDIPAVTQAERLSSAAVMVEWKGLLGGLKPFPRYKEFKDSCRQRFPGYY</sequence>
<dbReference type="EMBL" id="MU863906">
    <property type="protein sequence ID" value="KAK4201555.1"/>
    <property type="molecule type" value="Genomic_DNA"/>
</dbReference>
<dbReference type="AlphaFoldDB" id="A0AAN6XJE7"/>
<gene>
    <name evidence="1" type="ORF">QBC40DRAFT_253011</name>
</gene>
<protein>
    <submittedName>
        <fullName evidence="1">Uncharacterized protein</fullName>
    </submittedName>
</protein>
<organism evidence="1 2">
    <name type="scientific">Triangularia verruculosa</name>
    <dbReference type="NCBI Taxonomy" id="2587418"/>
    <lineage>
        <taxon>Eukaryota</taxon>
        <taxon>Fungi</taxon>
        <taxon>Dikarya</taxon>
        <taxon>Ascomycota</taxon>
        <taxon>Pezizomycotina</taxon>
        <taxon>Sordariomycetes</taxon>
        <taxon>Sordariomycetidae</taxon>
        <taxon>Sordariales</taxon>
        <taxon>Podosporaceae</taxon>
        <taxon>Triangularia</taxon>
    </lineage>
</organism>
<reference evidence="1" key="1">
    <citation type="journal article" date="2023" name="Mol. Phylogenet. Evol.">
        <title>Genome-scale phylogeny and comparative genomics of the fungal order Sordariales.</title>
        <authorList>
            <person name="Hensen N."/>
            <person name="Bonometti L."/>
            <person name="Westerberg I."/>
            <person name="Brannstrom I.O."/>
            <person name="Guillou S."/>
            <person name="Cros-Aarteil S."/>
            <person name="Calhoun S."/>
            <person name="Haridas S."/>
            <person name="Kuo A."/>
            <person name="Mondo S."/>
            <person name="Pangilinan J."/>
            <person name="Riley R."/>
            <person name="LaButti K."/>
            <person name="Andreopoulos B."/>
            <person name="Lipzen A."/>
            <person name="Chen C."/>
            <person name="Yan M."/>
            <person name="Daum C."/>
            <person name="Ng V."/>
            <person name="Clum A."/>
            <person name="Steindorff A."/>
            <person name="Ohm R.A."/>
            <person name="Martin F."/>
            <person name="Silar P."/>
            <person name="Natvig D.O."/>
            <person name="Lalanne C."/>
            <person name="Gautier V."/>
            <person name="Ament-Velasquez S.L."/>
            <person name="Kruys A."/>
            <person name="Hutchinson M.I."/>
            <person name="Powell A.J."/>
            <person name="Barry K."/>
            <person name="Miller A.N."/>
            <person name="Grigoriev I.V."/>
            <person name="Debuchy R."/>
            <person name="Gladieux P."/>
            <person name="Hiltunen Thoren M."/>
            <person name="Johannesson H."/>
        </authorList>
    </citation>
    <scope>NUCLEOTIDE SEQUENCE</scope>
    <source>
        <strain evidence="1">CBS 315.58</strain>
    </source>
</reference>
<reference evidence="1" key="2">
    <citation type="submission" date="2023-05" db="EMBL/GenBank/DDBJ databases">
        <authorList>
            <consortium name="Lawrence Berkeley National Laboratory"/>
            <person name="Steindorff A."/>
            <person name="Hensen N."/>
            <person name="Bonometti L."/>
            <person name="Westerberg I."/>
            <person name="Brannstrom I.O."/>
            <person name="Guillou S."/>
            <person name="Cros-Aarteil S."/>
            <person name="Calhoun S."/>
            <person name="Haridas S."/>
            <person name="Kuo A."/>
            <person name="Mondo S."/>
            <person name="Pangilinan J."/>
            <person name="Riley R."/>
            <person name="Labutti K."/>
            <person name="Andreopoulos B."/>
            <person name="Lipzen A."/>
            <person name="Chen C."/>
            <person name="Yanf M."/>
            <person name="Daum C."/>
            <person name="Ng V."/>
            <person name="Clum A."/>
            <person name="Ohm R."/>
            <person name="Martin F."/>
            <person name="Silar P."/>
            <person name="Natvig D."/>
            <person name="Lalanne C."/>
            <person name="Gautier V."/>
            <person name="Ament-Velasquez S.L."/>
            <person name="Kruys A."/>
            <person name="Hutchinson M.I."/>
            <person name="Powell A.J."/>
            <person name="Barry K."/>
            <person name="Miller A.N."/>
            <person name="Grigoriev I.V."/>
            <person name="Debuchy R."/>
            <person name="Gladieux P."/>
            <person name="Thoren M.H."/>
            <person name="Johannesson H."/>
        </authorList>
    </citation>
    <scope>NUCLEOTIDE SEQUENCE</scope>
    <source>
        <strain evidence="1">CBS 315.58</strain>
    </source>
</reference>
<accession>A0AAN6XJE7</accession>
<evidence type="ECO:0000313" key="2">
    <source>
        <dbReference type="Proteomes" id="UP001303160"/>
    </source>
</evidence>
<proteinExistence type="predicted"/>